<protein>
    <submittedName>
        <fullName evidence="2">Uncharacterized protein LOC115415717 isoform X1</fullName>
    </submittedName>
</protein>
<name>A0AAV1Q482_SCOSC</name>
<evidence type="ECO:0000313" key="3">
    <source>
        <dbReference type="Proteomes" id="UP001314229"/>
    </source>
</evidence>
<reference evidence="2 3" key="1">
    <citation type="submission" date="2024-01" db="EMBL/GenBank/DDBJ databases">
        <authorList>
            <person name="Alioto T."/>
            <person name="Alioto T."/>
            <person name="Gomez Garrido J."/>
        </authorList>
    </citation>
    <scope>NUCLEOTIDE SEQUENCE [LARGE SCALE GENOMIC DNA]</scope>
</reference>
<sequence length="94" mass="10318">MCSSPVPSSSSSSSQSRYGKRKRESSDLLEYLERSEERTQEQSRKDQEVTAAILQTMPRMDDNATHGRQCKRCGWAHGANGVGAGGLMQEALSP</sequence>
<accession>A0AAV1Q482</accession>
<evidence type="ECO:0000313" key="2">
    <source>
        <dbReference type="EMBL" id="CAK6978288.1"/>
    </source>
</evidence>
<comment type="caution">
    <text evidence="2">The sequence shown here is derived from an EMBL/GenBank/DDBJ whole genome shotgun (WGS) entry which is preliminary data.</text>
</comment>
<feature type="compositionally biased region" description="Low complexity" evidence="1">
    <location>
        <begin position="1"/>
        <end position="16"/>
    </location>
</feature>
<keyword evidence="3" id="KW-1185">Reference proteome</keyword>
<organism evidence="2 3">
    <name type="scientific">Scomber scombrus</name>
    <name type="common">Atlantic mackerel</name>
    <name type="synonym">Scomber vernalis</name>
    <dbReference type="NCBI Taxonomy" id="13677"/>
    <lineage>
        <taxon>Eukaryota</taxon>
        <taxon>Metazoa</taxon>
        <taxon>Chordata</taxon>
        <taxon>Craniata</taxon>
        <taxon>Vertebrata</taxon>
        <taxon>Euteleostomi</taxon>
        <taxon>Actinopterygii</taxon>
        <taxon>Neopterygii</taxon>
        <taxon>Teleostei</taxon>
        <taxon>Neoteleostei</taxon>
        <taxon>Acanthomorphata</taxon>
        <taxon>Pelagiaria</taxon>
        <taxon>Scombriformes</taxon>
        <taxon>Scombridae</taxon>
        <taxon>Scomber</taxon>
    </lineage>
</organism>
<proteinExistence type="predicted"/>
<gene>
    <name evidence="2" type="ORF">FSCOSCO3_A010229</name>
</gene>
<evidence type="ECO:0000256" key="1">
    <source>
        <dbReference type="SAM" id="MobiDB-lite"/>
    </source>
</evidence>
<dbReference type="AlphaFoldDB" id="A0AAV1Q482"/>
<dbReference type="EMBL" id="CAWUFR010000475">
    <property type="protein sequence ID" value="CAK6978288.1"/>
    <property type="molecule type" value="Genomic_DNA"/>
</dbReference>
<feature type="region of interest" description="Disordered" evidence="1">
    <location>
        <begin position="1"/>
        <end position="28"/>
    </location>
</feature>
<dbReference type="Proteomes" id="UP001314229">
    <property type="component" value="Unassembled WGS sequence"/>
</dbReference>